<evidence type="ECO:0000313" key="4">
    <source>
        <dbReference type="Proteomes" id="UP001596447"/>
    </source>
</evidence>
<evidence type="ECO:0000259" key="2">
    <source>
        <dbReference type="Pfam" id="PF01970"/>
    </source>
</evidence>
<dbReference type="PANTHER" id="PTHR42204">
    <property type="entry name" value="INTEGRAL MEMBRANE PROTEIN"/>
    <property type="match status" value="1"/>
</dbReference>
<feature type="transmembrane region" description="Helical" evidence="1">
    <location>
        <begin position="282"/>
        <end position="302"/>
    </location>
</feature>
<name>A0ABD5Z2H2_9EURY</name>
<keyword evidence="4" id="KW-1185">Reference proteome</keyword>
<feature type="transmembrane region" description="Helical" evidence="1">
    <location>
        <begin position="12"/>
        <end position="33"/>
    </location>
</feature>
<feature type="transmembrane region" description="Helical" evidence="1">
    <location>
        <begin position="64"/>
        <end position="89"/>
    </location>
</feature>
<gene>
    <name evidence="3" type="ORF">ACFQJ9_08075</name>
</gene>
<protein>
    <submittedName>
        <fullName evidence="3">Tripartite tricarboxylate transporter permease</fullName>
    </submittedName>
</protein>
<dbReference type="Proteomes" id="UP001596447">
    <property type="component" value="Unassembled WGS sequence"/>
</dbReference>
<keyword evidence="1" id="KW-0472">Membrane</keyword>
<feature type="transmembrane region" description="Helical" evidence="1">
    <location>
        <begin position="116"/>
        <end position="136"/>
    </location>
</feature>
<comment type="caution">
    <text evidence="3">The sequence shown here is derived from an EMBL/GenBank/DDBJ whole genome shotgun (WGS) entry which is preliminary data.</text>
</comment>
<dbReference type="AlphaFoldDB" id="A0ABD5Z2H2"/>
<reference evidence="3 4" key="1">
    <citation type="journal article" date="2019" name="Int. J. Syst. Evol. Microbiol.">
        <title>The Global Catalogue of Microorganisms (GCM) 10K type strain sequencing project: providing services to taxonomists for standard genome sequencing and annotation.</title>
        <authorList>
            <consortium name="The Broad Institute Genomics Platform"/>
            <consortium name="The Broad Institute Genome Sequencing Center for Infectious Disease"/>
            <person name="Wu L."/>
            <person name="Ma J."/>
        </authorList>
    </citation>
    <scope>NUCLEOTIDE SEQUENCE [LARGE SCALE GENOMIC DNA]</scope>
    <source>
        <strain evidence="3 4">XZGYJ-43</strain>
    </source>
</reference>
<feature type="transmembrane region" description="Helical" evidence="1">
    <location>
        <begin position="172"/>
        <end position="190"/>
    </location>
</feature>
<feature type="domain" description="DUF112" evidence="2">
    <location>
        <begin position="21"/>
        <end position="300"/>
    </location>
</feature>
<dbReference type="InterPro" id="IPR002823">
    <property type="entry name" value="DUF112_TM"/>
</dbReference>
<dbReference type="EMBL" id="JBHTAR010000011">
    <property type="protein sequence ID" value="MFC7199369.1"/>
    <property type="molecule type" value="Genomic_DNA"/>
</dbReference>
<dbReference type="RefSeq" id="WP_279529303.1">
    <property type="nucleotide sequence ID" value="NZ_CP122312.1"/>
</dbReference>
<organism evidence="3 4">
    <name type="scientific">Halospeciosus flavus</name>
    <dbReference type="NCBI Taxonomy" id="3032283"/>
    <lineage>
        <taxon>Archaea</taxon>
        <taxon>Methanobacteriati</taxon>
        <taxon>Methanobacteriota</taxon>
        <taxon>Stenosarchaea group</taxon>
        <taxon>Halobacteria</taxon>
        <taxon>Halobacteriales</taxon>
        <taxon>Halobacteriaceae</taxon>
        <taxon>Halospeciosus</taxon>
    </lineage>
</organism>
<dbReference type="PANTHER" id="PTHR42204:SF1">
    <property type="entry name" value="INTEGRAL MEMBRANE PROTEIN"/>
    <property type="match status" value="1"/>
</dbReference>
<feature type="transmembrane region" description="Helical" evidence="1">
    <location>
        <begin position="142"/>
        <end position="163"/>
    </location>
</feature>
<sequence>MTWTIEGVRLLVAPDLSLAALAFVGAGICLGVVSGLTPGLHVNTLALLVAASVPLLPAGTDPTLVGAAILAAGVVHSFLDVVPALAVGVPDAAMAVTTLPGHRLVLAGRGREAHRLSAVGSGVASLAALLLGWPVTVAMRRVVPFLDAHLPVVLAVVACALVAGEPTTKRRVGAVLALAASGAVGALVLDARLSAPLGDGDVLLPVFSGLFGLPVLLAALRGQGVPPQGSPEIPVPKSLVGVAAVAGTVSGALVSYVSGVSSAVAATLSISVLPSADAPDRAFLVATSGVNTANTILALWLLQQCKHFSDWRHEGGVWENDRPLRFASMKSRKRNGRSMPMNTTSTTV</sequence>
<keyword evidence="1" id="KW-0812">Transmembrane</keyword>
<feature type="transmembrane region" description="Helical" evidence="1">
    <location>
        <begin position="202"/>
        <end position="220"/>
    </location>
</feature>
<dbReference type="Pfam" id="PF01970">
    <property type="entry name" value="TctA"/>
    <property type="match status" value="1"/>
</dbReference>
<evidence type="ECO:0000313" key="3">
    <source>
        <dbReference type="EMBL" id="MFC7199369.1"/>
    </source>
</evidence>
<accession>A0ABD5Z2H2</accession>
<feature type="transmembrane region" description="Helical" evidence="1">
    <location>
        <begin position="40"/>
        <end position="58"/>
    </location>
</feature>
<feature type="transmembrane region" description="Helical" evidence="1">
    <location>
        <begin position="240"/>
        <end position="270"/>
    </location>
</feature>
<evidence type="ECO:0000256" key="1">
    <source>
        <dbReference type="SAM" id="Phobius"/>
    </source>
</evidence>
<proteinExistence type="predicted"/>
<keyword evidence="1" id="KW-1133">Transmembrane helix</keyword>